<keyword evidence="6" id="KW-0915">Sodium</keyword>
<evidence type="ECO:0000256" key="6">
    <source>
        <dbReference type="ARBA" id="ARBA00023053"/>
    </source>
</evidence>
<dbReference type="OrthoDB" id="12029at2157"/>
<feature type="transmembrane region" description="Helical" evidence="10">
    <location>
        <begin position="88"/>
        <end position="110"/>
    </location>
</feature>
<evidence type="ECO:0000256" key="8">
    <source>
        <dbReference type="ARBA" id="ARBA00023136"/>
    </source>
</evidence>
<feature type="transmembrane region" description="Helical" evidence="10">
    <location>
        <begin position="181"/>
        <end position="199"/>
    </location>
</feature>
<dbReference type="Pfam" id="PF00999">
    <property type="entry name" value="Na_H_Exchanger"/>
    <property type="match status" value="1"/>
</dbReference>
<dbReference type="GO" id="GO:0016020">
    <property type="term" value="C:membrane"/>
    <property type="evidence" value="ECO:0007669"/>
    <property type="project" value="UniProtKB-SubCell"/>
</dbReference>
<keyword evidence="9" id="KW-0739">Sodium transport</keyword>
<evidence type="ECO:0000256" key="9">
    <source>
        <dbReference type="ARBA" id="ARBA00023201"/>
    </source>
</evidence>
<evidence type="ECO:0000256" key="3">
    <source>
        <dbReference type="ARBA" id="ARBA00022449"/>
    </source>
</evidence>
<dbReference type="InterPro" id="IPR006153">
    <property type="entry name" value="Cation/H_exchanger_TM"/>
</dbReference>
<feature type="transmembrane region" description="Helical" evidence="10">
    <location>
        <begin position="6"/>
        <end position="24"/>
    </location>
</feature>
<dbReference type="GO" id="GO:0015297">
    <property type="term" value="F:antiporter activity"/>
    <property type="evidence" value="ECO:0007669"/>
    <property type="project" value="UniProtKB-KW"/>
</dbReference>
<reference evidence="13 15" key="2">
    <citation type="journal article" date="2014" name="PLoS Genet.">
        <title>Phylogenetically driven sequencing of extremely halophilic archaea reveals strategies for static and dynamic osmo-response.</title>
        <authorList>
            <person name="Becker E.A."/>
            <person name="Seitzer P.M."/>
            <person name="Tritt A."/>
            <person name="Larsen D."/>
            <person name="Krusor M."/>
            <person name="Yao A.I."/>
            <person name="Wu D."/>
            <person name="Madern D."/>
            <person name="Eisen J.A."/>
            <person name="Darling A.E."/>
            <person name="Facciotti M.T."/>
        </authorList>
    </citation>
    <scope>NUCLEOTIDE SEQUENCE [LARGE SCALE GENOMIC DNA]</scope>
    <source>
        <strain evidence="13">B3</strain>
        <strain evidence="15">DSM 18796 / CECT 7217 / JCM 14584 / KCTC 4019 / B3</strain>
    </source>
</reference>
<name>D8J603_HALJB</name>
<feature type="transmembrane region" description="Helical" evidence="10">
    <location>
        <begin position="149"/>
        <end position="169"/>
    </location>
</feature>
<feature type="domain" description="Cation/H+ exchanger transmembrane" evidence="11">
    <location>
        <begin position="15"/>
        <end position="259"/>
    </location>
</feature>
<dbReference type="GeneID" id="9418215"/>
<proteinExistence type="predicted"/>
<dbReference type="PANTHER" id="PTHR43562">
    <property type="entry name" value="NAPA-TYPE SODIUM/HYDROGEN ANTIPORTER"/>
    <property type="match status" value="1"/>
</dbReference>
<keyword evidence="2" id="KW-0813">Transport</keyword>
<feature type="transmembrane region" description="Helical" evidence="10">
    <location>
        <begin position="220"/>
        <end position="252"/>
    </location>
</feature>
<evidence type="ECO:0000256" key="4">
    <source>
        <dbReference type="ARBA" id="ARBA00022692"/>
    </source>
</evidence>
<evidence type="ECO:0000313" key="14">
    <source>
        <dbReference type="Proteomes" id="UP000000390"/>
    </source>
</evidence>
<dbReference type="EMBL" id="AOHV01000042">
    <property type="protein sequence ID" value="ELY34145.1"/>
    <property type="molecule type" value="Genomic_DNA"/>
</dbReference>
<dbReference type="KEGG" id="hje:HacjB3_02080"/>
<feature type="transmembrane region" description="Helical" evidence="10">
    <location>
        <begin position="116"/>
        <end position="137"/>
    </location>
</feature>
<keyword evidence="8 10" id="KW-0472">Membrane</keyword>
<gene>
    <name evidence="12" type="ordered locus">HacjB3_02080</name>
    <name evidence="13" type="ORF">C497_17237</name>
</gene>
<keyword evidence="4 10" id="KW-0812">Transmembrane</keyword>
<evidence type="ECO:0000256" key="1">
    <source>
        <dbReference type="ARBA" id="ARBA00004141"/>
    </source>
</evidence>
<evidence type="ECO:0000313" key="12">
    <source>
        <dbReference type="EMBL" id="ADJ13809.1"/>
    </source>
</evidence>
<dbReference type="AlphaFoldDB" id="D8J603"/>
<dbReference type="EMBL" id="CP002062">
    <property type="protein sequence ID" value="ADJ13809.1"/>
    <property type="molecule type" value="Genomic_DNA"/>
</dbReference>
<dbReference type="HOGENOM" id="CLU_898956_0_0_2"/>
<dbReference type="Proteomes" id="UP000000390">
    <property type="component" value="Chromosome"/>
</dbReference>
<dbReference type="PATRIC" id="fig|795797.18.peg.422"/>
<reference evidence="12 14" key="1">
    <citation type="journal article" date="2010" name="J. Bacteriol.">
        <title>Complete genome sequence of Halalkalicoccus jeotgali B3(T), an extremely halophilic archaeon.</title>
        <authorList>
            <person name="Roh S.W."/>
            <person name="Nam Y.D."/>
            <person name="Nam S.H."/>
            <person name="Choi S.H."/>
            <person name="Park H.S."/>
            <person name="Bae J.W."/>
        </authorList>
    </citation>
    <scope>NUCLEOTIDE SEQUENCE [LARGE SCALE GENOMIC DNA]</scope>
    <source>
        <strain evidence="12">B3</strain>
        <strain evidence="14">DSM 18796 / CECT 7217 / JCM 14584 / KCTC 4019 / B3</strain>
    </source>
</reference>
<evidence type="ECO:0000256" key="10">
    <source>
        <dbReference type="SAM" id="Phobius"/>
    </source>
</evidence>
<evidence type="ECO:0000259" key="11">
    <source>
        <dbReference type="Pfam" id="PF00999"/>
    </source>
</evidence>
<evidence type="ECO:0000256" key="2">
    <source>
        <dbReference type="ARBA" id="ARBA00022448"/>
    </source>
</evidence>
<dbReference type="GO" id="GO:1902600">
    <property type="term" value="P:proton transmembrane transport"/>
    <property type="evidence" value="ECO:0007669"/>
    <property type="project" value="InterPro"/>
</dbReference>
<keyword evidence="3" id="KW-0050">Antiport</keyword>
<evidence type="ECO:0000313" key="15">
    <source>
        <dbReference type="Proteomes" id="UP000011645"/>
    </source>
</evidence>
<sequence length="309" mass="31798">MVESQVFLVVGVTLLAALAAGEVIERLGEPAILGEILVGVLLGSHVLGLIDPAGTFALFAAVGSILLLFDAGYEEIDLKTLKRGGRSVALIALFGAGLPFLAGLAVGVAFGYSFAAAAVLAISIGVTSIGVSARTFIDLDRLDTTYGNHVVGAAVTAEILGLIAFSLLMASQGTRASPDRLLGIIGSVGAFFALAALFGRFGIGRLSGLLARSRQRGTDLVAIMGLMFLFAYGADAVGLDLIIGGLVAGLLVGSESRFAELDVREGACSASRTGCSSRCFSRTSARIWIRACSSRPIRSSSRWLLPASS</sequence>
<protein>
    <submittedName>
        <fullName evidence="12">Sodium/hydrogen exchanger</fullName>
    </submittedName>
</protein>
<accession>D8J603</accession>
<dbReference type="GO" id="GO:0006814">
    <property type="term" value="P:sodium ion transport"/>
    <property type="evidence" value="ECO:0007669"/>
    <property type="project" value="UniProtKB-KW"/>
</dbReference>
<dbReference type="Proteomes" id="UP000011645">
    <property type="component" value="Unassembled WGS sequence"/>
</dbReference>
<keyword evidence="15" id="KW-1185">Reference proteome</keyword>
<comment type="subcellular location">
    <subcellularLocation>
        <location evidence="1">Membrane</location>
        <topology evidence="1">Multi-pass membrane protein</topology>
    </subcellularLocation>
</comment>
<dbReference type="STRING" id="795797.HacjB3_02080"/>
<evidence type="ECO:0000256" key="5">
    <source>
        <dbReference type="ARBA" id="ARBA00022989"/>
    </source>
</evidence>
<dbReference type="InterPro" id="IPR038770">
    <property type="entry name" value="Na+/solute_symporter_sf"/>
</dbReference>
<dbReference type="PANTHER" id="PTHR43562:SF3">
    <property type="entry name" value="SODIUM ION_PROTON EXCHANGER (EUROFUNG)"/>
    <property type="match status" value="1"/>
</dbReference>
<evidence type="ECO:0000256" key="7">
    <source>
        <dbReference type="ARBA" id="ARBA00023065"/>
    </source>
</evidence>
<dbReference type="RefSeq" id="WP_008418459.1">
    <property type="nucleotide sequence ID" value="NC_014297.1"/>
</dbReference>
<feature type="transmembrane region" description="Helical" evidence="10">
    <location>
        <begin position="56"/>
        <end position="76"/>
    </location>
</feature>
<dbReference type="Gene3D" id="1.20.1530.20">
    <property type="match status" value="1"/>
</dbReference>
<keyword evidence="7" id="KW-0406">Ion transport</keyword>
<dbReference type="eggNOG" id="arCOG01953">
    <property type="taxonomic scope" value="Archaea"/>
</dbReference>
<keyword evidence="5 10" id="KW-1133">Transmembrane helix</keyword>
<evidence type="ECO:0000313" key="13">
    <source>
        <dbReference type="EMBL" id="ELY34145.1"/>
    </source>
</evidence>
<organism evidence="12 14">
    <name type="scientific">Halalkalicoccus jeotgali (strain DSM 18796 / CECT 7217 / JCM 14584 / KCTC 4019 / B3)</name>
    <dbReference type="NCBI Taxonomy" id="795797"/>
    <lineage>
        <taxon>Archaea</taxon>
        <taxon>Methanobacteriati</taxon>
        <taxon>Methanobacteriota</taxon>
        <taxon>Stenosarchaea group</taxon>
        <taxon>Halobacteria</taxon>
        <taxon>Halobacteriales</taxon>
        <taxon>Halococcaceae</taxon>
        <taxon>Halalkalicoccus</taxon>
    </lineage>
</organism>